<name>A0ABV1KQI3_9BACL</name>
<feature type="domain" description="SLH" evidence="3">
    <location>
        <begin position="80"/>
        <end position="143"/>
    </location>
</feature>
<feature type="signal peptide" evidence="2">
    <location>
        <begin position="1"/>
        <end position="24"/>
    </location>
</feature>
<evidence type="ECO:0000313" key="4">
    <source>
        <dbReference type="EMBL" id="MEQ4482042.1"/>
    </source>
</evidence>
<evidence type="ECO:0000256" key="2">
    <source>
        <dbReference type="SAM" id="SignalP"/>
    </source>
</evidence>
<dbReference type="Proteomes" id="UP001493487">
    <property type="component" value="Unassembled WGS sequence"/>
</dbReference>
<proteinExistence type="predicted"/>
<dbReference type="EMBL" id="JASKHM010000003">
    <property type="protein sequence ID" value="MEQ4482042.1"/>
    <property type="molecule type" value="Genomic_DNA"/>
</dbReference>
<dbReference type="InterPro" id="IPR001119">
    <property type="entry name" value="SLH_dom"/>
</dbReference>
<keyword evidence="5" id="KW-1185">Reference proteome</keyword>
<evidence type="ECO:0000256" key="1">
    <source>
        <dbReference type="ARBA" id="ARBA00022729"/>
    </source>
</evidence>
<organism evidence="4 5">
    <name type="scientific">Cohnella silvisoli</name>
    <dbReference type="NCBI Taxonomy" id="2873699"/>
    <lineage>
        <taxon>Bacteria</taxon>
        <taxon>Bacillati</taxon>
        <taxon>Bacillota</taxon>
        <taxon>Bacilli</taxon>
        <taxon>Bacillales</taxon>
        <taxon>Paenibacillaceae</taxon>
        <taxon>Cohnella</taxon>
    </lineage>
</organism>
<feature type="chain" id="PRO_5046514068" evidence="2">
    <location>
        <begin position="25"/>
        <end position="1088"/>
    </location>
</feature>
<dbReference type="PROSITE" id="PS51272">
    <property type="entry name" value="SLH"/>
    <property type="match status" value="1"/>
</dbReference>
<protein>
    <submittedName>
        <fullName evidence="4">S-layer homology domain-containing protein</fullName>
    </submittedName>
</protein>
<dbReference type="InterPro" id="IPR014755">
    <property type="entry name" value="Cu-Rt/internalin_Ig-like"/>
</dbReference>
<comment type="caution">
    <text evidence="4">The sequence shown here is derived from an EMBL/GenBank/DDBJ whole genome shotgun (WGS) entry which is preliminary data.</text>
</comment>
<evidence type="ECO:0000259" key="3">
    <source>
        <dbReference type="PROSITE" id="PS51272"/>
    </source>
</evidence>
<evidence type="ECO:0000313" key="5">
    <source>
        <dbReference type="Proteomes" id="UP001493487"/>
    </source>
</evidence>
<gene>
    <name evidence="4" type="ORF">QJS35_06505</name>
</gene>
<dbReference type="Gene3D" id="2.60.40.1220">
    <property type="match status" value="5"/>
</dbReference>
<accession>A0ABV1KQI3</accession>
<dbReference type="Pfam" id="PF00395">
    <property type="entry name" value="SLH"/>
    <property type="match status" value="1"/>
</dbReference>
<sequence>MKKSLSLLLAFALVFGLFASMASAADAPAAPTTADKYKILVDAGVLKGTDNGDPQLSSKLNRAQFATIAAAIAGLKAETTGSTFKDVKAGQWWYGAIVAAAKAGLVNGTGNNLFSPKADVTVESVIKVAALLAGLKPVADAKVEGSSDWAGPYIKAAIDAGLIAARTDYKSAATRGQTIDIAFAAYQYLQVPTIVSSKVVDSKNVEVTFSDKEVVKVALTTALEANKETEITVTYKTKEYKTKVTWKVEEAKVASVTQTNFAEVEVAYTAPIDKDSLKIGNAKNGTTPLVAGDTITLLEDGKTVRIYDASGWVPAATGQQTKLKVSLTGVKSAAGKDAEEVKDKELTFTDLAFPTLVSAKAIGNKKVVLTFSEPVQGNVDSKIFSNYTIDGALVVGSGQPVVNGRTIELTLASGLTAASHKVSVVVGKVKDYANFTIGTNEASFDVVADTTAPTFTITAVQPEKVTLKFSEEISAADIYWMAGLVKNAAVWSKDATDKTIVYASFDNTAGHAYIPLFGTKLVVENAEDYSGNKAAKVESDVNPTADVTRPSVKSVTASKENEIIVEFDEAVNTTGTYTLTDKDGTAVTVSAAYVLDSSNNAVKTKIKLTGNVVPSKNPYKLVVTGVPDLSSLANLSLSAQFVVNVVDTAPPVVTSASTAGDNFSITFDEAVTAASAQDLNSYGYFEAGVGYVSLPSGSSVTLLNDGKSVKVTVPAGWAYNSSTNNRTIANIAGVANGVIVKNIKDAAGNTLLSTLVSVPGGQEVAAAVTNIKATSKNTLELTLDNNVLPAIVYAGDFVVTGDGATLTVTGATLDAANKKIILTIAQDLLSDAQYDQQANGTPGAVTVAVASPVSATKTALGTPIPVIGGLVTTVKDGIKASVSSVTVATNVVSVNFSELINYGIAIDNAALTTALVVKDNKGVRMIPNTDYTAVKGTNKIDITILKTGYNNVVSVALDGIYLQDNATPRNDINSVDSNTGAVSVREGVAPLALTFVQNANSFKFVSATEITIVFNETLDASKFVAASTNGFVASVAGTVTNAQLQADGVTVKLTGTSFGATTEIAYVPGNLADAVGNALAAIAATPVN</sequence>
<keyword evidence="1 2" id="KW-0732">Signal</keyword>
<dbReference type="RefSeq" id="WP_232185284.1">
    <property type="nucleotide sequence ID" value="NZ_JAIOAP010000004.1"/>
</dbReference>
<reference evidence="4 5" key="1">
    <citation type="journal article" date="2023" name="Genome Announc.">
        <title>Pan-Genome Analyses of the Genus Cohnella and Proposal of the Novel Species Cohnella silvisoli sp. nov., Isolated from Forest Soil.</title>
        <authorList>
            <person name="Wang C."/>
            <person name="Mao L."/>
            <person name="Bao G."/>
            <person name="Zhu H."/>
        </authorList>
    </citation>
    <scope>NUCLEOTIDE SEQUENCE [LARGE SCALE GENOMIC DNA]</scope>
    <source>
        <strain evidence="4 5">NL03-T5-1</strain>
    </source>
</reference>